<protein>
    <submittedName>
        <fullName evidence="5">Purine catabolism regulator</fullName>
    </submittedName>
</protein>
<dbReference type="PANTHER" id="PTHR33744">
    <property type="entry name" value="CARBOHYDRATE DIACID REGULATOR"/>
    <property type="match status" value="1"/>
</dbReference>
<proteinExistence type="inferred from homology"/>
<gene>
    <name evidence="5" type="ORF">J2S05_001516</name>
</gene>
<evidence type="ECO:0000313" key="6">
    <source>
        <dbReference type="Proteomes" id="UP001225034"/>
    </source>
</evidence>
<evidence type="ECO:0000259" key="4">
    <source>
        <dbReference type="Pfam" id="PF17853"/>
    </source>
</evidence>
<sequence length="561" mass="64166">MVLTMRDVVDLEIMEPSVVKTAATSLDERVVEWVSITEAPVENFVRKNEMVLTTGIGYAQSPQDFHEFVRDVIHSGASGLGVATGKYIVELCDRCVDLAEEYDFPIVFLPWEIRFADVTQSITQKITDLKQGYIHELQVIQQELLSLMLEGATLSQLASHVADQLHQPIYLTDKKGEVKGSSEVDSNEHSRWATIFKEEANGLAHSLEEQIHPLLTKVEMGTCQAGSFLRLPITQSGNNSQGYVYVILDKDQSTVPAAVFIVLEHTVTAAAFWFLRENAVLEAEAKVKDHFVWELAKDQFHSHDEMLIRARTLGYNLELPYVSIVGYPDELKQMFQAELSSASQDDWLRSMAHYIEEEVLHVAKSIKRKALATFQVNQVIIFLEVTEEAERETVHSFLDLMNRRLMNLLPSVDMFWGIGDGAETTFSFSRSFEQANQALHIGKRRKDLSRRVFYSDTRVDRVLKAMGEYPELREVVTDIITPLYQYDKQRNMDLIGTFTTYHRNQSKVSQTARVLHLHRQSLLYRLRKIESLTQLSLANPDDVFLLELSIRIWHLQLVEKG</sequence>
<dbReference type="Proteomes" id="UP001225034">
    <property type="component" value="Unassembled WGS sequence"/>
</dbReference>
<feature type="domain" description="CdaR GGDEF-like" evidence="4">
    <location>
        <begin position="302"/>
        <end position="441"/>
    </location>
</feature>
<reference evidence="5 6" key="1">
    <citation type="submission" date="2023-07" db="EMBL/GenBank/DDBJ databases">
        <title>Genomic Encyclopedia of Type Strains, Phase IV (KMG-IV): sequencing the most valuable type-strain genomes for metagenomic binning, comparative biology and taxonomic classification.</title>
        <authorList>
            <person name="Goeker M."/>
        </authorList>
    </citation>
    <scope>NUCLEOTIDE SEQUENCE [LARGE SCALE GENOMIC DNA]</scope>
    <source>
        <strain evidence="5 6">DSM 19154</strain>
    </source>
</reference>
<evidence type="ECO:0000259" key="3">
    <source>
        <dbReference type="Pfam" id="PF13556"/>
    </source>
</evidence>
<organism evidence="5 6">
    <name type="scientific">Alkalicoccobacillus murimartini</name>
    <dbReference type="NCBI Taxonomy" id="171685"/>
    <lineage>
        <taxon>Bacteria</taxon>
        <taxon>Bacillati</taxon>
        <taxon>Bacillota</taxon>
        <taxon>Bacilli</taxon>
        <taxon>Bacillales</taxon>
        <taxon>Bacillaceae</taxon>
        <taxon>Alkalicoccobacillus</taxon>
    </lineage>
</organism>
<dbReference type="Gene3D" id="1.10.10.2840">
    <property type="entry name" value="PucR C-terminal helix-turn-helix domain"/>
    <property type="match status" value="1"/>
</dbReference>
<evidence type="ECO:0000313" key="5">
    <source>
        <dbReference type="EMBL" id="MDQ0206717.1"/>
    </source>
</evidence>
<dbReference type="RefSeq" id="WP_306981444.1">
    <property type="nucleotide sequence ID" value="NZ_JAUSUA010000002.1"/>
</dbReference>
<evidence type="ECO:0000259" key="2">
    <source>
        <dbReference type="Pfam" id="PF07905"/>
    </source>
</evidence>
<accession>A0ABT9YFV2</accession>
<dbReference type="InterPro" id="IPR042070">
    <property type="entry name" value="PucR_C-HTH_sf"/>
</dbReference>
<dbReference type="InterPro" id="IPR041522">
    <property type="entry name" value="CdaR_GGDEF"/>
</dbReference>
<comment type="caution">
    <text evidence="5">The sequence shown here is derived from an EMBL/GenBank/DDBJ whole genome shotgun (WGS) entry which is preliminary data.</text>
</comment>
<evidence type="ECO:0000256" key="1">
    <source>
        <dbReference type="ARBA" id="ARBA00006754"/>
    </source>
</evidence>
<feature type="domain" description="PucR C-terminal helix-turn-helix" evidence="3">
    <location>
        <begin position="494"/>
        <end position="552"/>
    </location>
</feature>
<keyword evidence="6" id="KW-1185">Reference proteome</keyword>
<dbReference type="Pfam" id="PF13556">
    <property type="entry name" value="HTH_30"/>
    <property type="match status" value="1"/>
</dbReference>
<name>A0ABT9YFV2_9BACI</name>
<dbReference type="PANTHER" id="PTHR33744:SF1">
    <property type="entry name" value="DNA-BINDING TRANSCRIPTIONAL ACTIVATOR ADER"/>
    <property type="match status" value="1"/>
</dbReference>
<dbReference type="Pfam" id="PF17853">
    <property type="entry name" value="GGDEF_2"/>
    <property type="match status" value="1"/>
</dbReference>
<feature type="domain" description="Purine catabolism PurC-like" evidence="2">
    <location>
        <begin position="7"/>
        <end position="126"/>
    </location>
</feature>
<dbReference type="InterPro" id="IPR012914">
    <property type="entry name" value="PucR_dom"/>
</dbReference>
<dbReference type="EMBL" id="JAUSUA010000002">
    <property type="protein sequence ID" value="MDQ0206717.1"/>
    <property type="molecule type" value="Genomic_DNA"/>
</dbReference>
<dbReference type="InterPro" id="IPR025736">
    <property type="entry name" value="PucR_C-HTH_dom"/>
</dbReference>
<dbReference type="InterPro" id="IPR051448">
    <property type="entry name" value="CdaR-like_regulators"/>
</dbReference>
<comment type="similarity">
    <text evidence="1">Belongs to the CdaR family.</text>
</comment>
<dbReference type="Pfam" id="PF07905">
    <property type="entry name" value="PucR"/>
    <property type="match status" value="1"/>
</dbReference>